<dbReference type="InterPro" id="IPR006016">
    <property type="entry name" value="UspA"/>
</dbReference>
<reference evidence="2 3" key="1">
    <citation type="submission" date="2020-06" db="EMBL/GenBank/DDBJ databases">
        <authorList>
            <person name="Li R."/>
            <person name="Bekaert M."/>
        </authorList>
    </citation>
    <scope>NUCLEOTIDE SEQUENCE [LARGE SCALE GENOMIC DNA]</scope>
    <source>
        <strain evidence="3">wild</strain>
    </source>
</reference>
<gene>
    <name evidence="2" type="ORF">MCOR_17267</name>
</gene>
<sequence length="152" mass="16845">MTEGNRVVVIAMDGSADADKALDFYSSNLYRENDDIVILHCVHHRSVYTYESIWAPTDPGAISIAFEEESRKGNEVCQAIEQKLKDHNVTARVIKLEGGDPGHTVIHKANDLNAAMIIMGSRGLGTIRRTLLGSVSDYIIHHSKCPVFVCRH</sequence>
<dbReference type="PRINTS" id="PR01438">
    <property type="entry name" value="UNVRSLSTRESS"/>
</dbReference>
<dbReference type="InterPro" id="IPR006015">
    <property type="entry name" value="Universal_stress_UspA"/>
</dbReference>
<accession>A0A6J8BDB2</accession>
<proteinExistence type="predicted"/>
<dbReference type="CDD" id="cd23659">
    <property type="entry name" value="USP_At3g01520-like"/>
    <property type="match status" value="1"/>
</dbReference>
<dbReference type="Pfam" id="PF00582">
    <property type="entry name" value="Usp"/>
    <property type="match status" value="1"/>
</dbReference>
<dbReference type="AlphaFoldDB" id="A0A6J8BDB2"/>
<dbReference type="EMBL" id="CACVKT020003055">
    <property type="protein sequence ID" value="CAC5381391.1"/>
    <property type="molecule type" value="Genomic_DNA"/>
</dbReference>
<dbReference type="Proteomes" id="UP000507470">
    <property type="component" value="Unassembled WGS sequence"/>
</dbReference>
<evidence type="ECO:0000259" key="1">
    <source>
        <dbReference type="Pfam" id="PF00582"/>
    </source>
</evidence>
<dbReference type="OrthoDB" id="843225at2759"/>
<protein>
    <recommendedName>
        <fullName evidence="1">UspA domain-containing protein</fullName>
    </recommendedName>
</protein>
<dbReference type="PANTHER" id="PTHR31964">
    <property type="entry name" value="ADENINE NUCLEOTIDE ALPHA HYDROLASES-LIKE SUPERFAMILY PROTEIN"/>
    <property type="match status" value="1"/>
</dbReference>
<dbReference type="Gene3D" id="3.40.50.620">
    <property type="entry name" value="HUPs"/>
    <property type="match status" value="1"/>
</dbReference>
<name>A0A6J8BDB2_MYTCO</name>
<evidence type="ECO:0000313" key="3">
    <source>
        <dbReference type="Proteomes" id="UP000507470"/>
    </source>
</evidence>
<dbReference type="InterPro" id="IPR014729">
    <property type="entry name" value="Rossmann-like_a/b/a_fold"/>
</dbReference>
<keyword evidence="3" id="KW-1185">Reference proteome</keyword>
<dbReference type="SUPFAM" id="SSF52402">
    <property type="entry name" value="Adenine nucleotide alpha hydrolases-like"/>
    <property type="match status" value="1"/>
</dbReference>
<dbReference type="PANTHER" id="PTHR31964:SF113">
    <property type="entry name" value="USPA DOMAIN-CONTAINING PROTEIN"/>
    <property type="match status" value="1"/>
</dbReference>
<feature type="domain" description="UspA" evidence="1">
    <location>
        <begin position="6"/>
        <end position="151"/>
    </location>
</feature>
<evidence type="ECO:0000313" key="2">
    <source>
        <dbReference type="EMBL" id="CAC5381391.1"/>
    </source>
</evidence>
<organism evidence="2 3">
    <name type="scientific">Mytilus coruscus</name>
    <name type="common">Sea mussel</name>
    <dbReference type="NCBI Taxonomy" id="42192"/>
    <lineage>
        <taxon>Eukaryota</taxon>
        <taxon>Metazoa</taxon>
        <taxon>Spiralia</taxon>
        <taxon>Lophotrochozoa</taxon>
        <taxon>Mollusca</taxon>
        <taxon>Bivalvia</taxon>
        <taxon>Autobranchia</taxon>
        <taxon>Pteriomorphia</taxon>
        <taxon>Mytilida</taxon>
        <taxon>Mytiloidea</taxon>
        <taxon>Mytilidae</taxon>
        <taxon>Mytilinae</taxon>
        <taxon>Mytilus</taxon>
    </lineage>
</organism>